<gene>
    <name evidence="2" type="ORF">JMJ56_28630</name>
</gene>
<dbReference type="EMBL" id="JAETWB010000042">
    <property type="protein sequence ID" value="MBL6081951.1"/>
    <property type="molecule type" value="Genomic_DNA"/>
</dbReference>
<feature type="compositionally biased region" description="Low complexity" evidence="1">
    <location>
        <begin position="1"/>
        <end position="20"/>
    </location>
</feature>
<feature type="region of interest" description="Disordered" evidence="1">
    <location>
        <begin position="139"/>
        <end position="179"/>
    </location>
</feature>
<protein>
    <submittedName>
        <fullName evidence="2">DUF2491 family protein</fullName>
    </submittedName>
</protein>
<evidence type="ECO:0000313" key="2">
    <source>
        <dbReference type="EMBL" id="MBL6081951.1"/>
    </source>
</evidence>
<feature type="compositionally biased region" description="Low complexity" evidence="1">
    <location>
        <begin position="159"/>
        <end position="169"/>
    </location>
</feature>
<proteinExistence type="predicted"/>
<comment type="caution">
    <text evidence="2">The sequence shown here is derived from an EMBL/GenBank/DDBJ whole genome shotgun (WGS) entry which is preliminary data.</text>
</comment>
<evidence type="ECO:0000313" key="3">
    <source>
        <dbReference type="Proteomes" id="UP000660885"/>
    </source>
</evidence>
<feature type="region of interest" description="Disordered" evidence="1">
    <location>
        <begin position="202"/>
        <end position="224"/>
    </location>
</feature>
<feature type="compositionally biased region" description="Low complexity" evidence="1">
    <location>
        <begin position="203"/>
        <end position="214"/>
    </location>
</feature>
<dbReference type="Proteomes" id="UP000660885">
    <property type="component" value="Unassembled WGS sequence"/>
</dbReference>
<dbReference type="InterPro" id="IPR019621">
    <property type="entry name" value="DUF2491"/>
</dbReference>
<feature type="region of interest" description="Disordered" evidence="1">
    <location>
        <begin position="1"/>
        <end position="62"/>
    </location>
</feature>
<accession>A0ABS1UB90</accession>
<sequence length="427" mass="46912">MRAQQRQAQEQAQQQTQRPQRQPPLPQAQTDGGWWRGGARTPPVGPMPGTRTGRNGGWYGDRGWSPQGFPGMQRSFGLWDGVFLWFLLNNLGRAGSTDFFHNHRDDPGYRDFRAQAESRAQTDPEIRRQLDELDRRLAERQGQPRDPNYLPPDVPPEVATAPRTDTRTPTAPPAEEGGGIPWLVLLGGAGVIGFLALRRRRAASSAPGTTQAGTPPAPRTRTDMAPNAPRFRLGMTITCDPTPFLLGSGSIKVPAPAFAQGDARVSVQAVGRIREGNEELTRLYLPDGRSFFQVYLDARGEVGECRYFAILDEVSPADEAEWGAWLDPQQGMIGWPEFQTQDGKLYGRHWSPGADPVPPRPMPETIESLEGTRQRQQHAMLYAAETGLAAPAPQVEYILVSAVEEGGRAWVEVRAGIDISPASLSLA</sequence>
<organism evidence="2 3">
    <name type="scientific">Belnapia arida</name>
    <dbReference type="NCBI Taxonomy" id="2804533"/>
    <lineage>
        <taxon>Bacteria</taxon>
        <taxon>Pseudomonadati</taxon>
        <taxon>Pseudomonadota</taxon>
        <taxon>Alphaproteobacteria</taxon>
        <taxon>Acetobacterales</taxon>
        <taxon>Roseomonadaceae</taxon>
        <taxon>Belnapia</taxon>
    </lineage>
</organism>
<keyword evidence="3" id="KW-1185">Reference proteome</keyword>
<name>A0ABS1UB90_9PROT</name>
<evidence type="ECO:0000256" key="1">
    <source>
        <dbReference type="SAM" id="MobiDB-lite"/>
    </source>
</evidence>
<dbReference type="Pfam" id="PF10679">
    <property type="entry name" value="DUF2491"/>
    <property type="match status" value="1"/>
</dbReference>
<reference evidence="2 3" key="1">
    <citation type="submission" date="2021-01" db="EMBL/GenBank/DDBJ databases">
        <title>Belnapia mucosa sp. nov. and Belnapia arida sp. nov., isolated from the Tabernas Desert (Almeria, Spain).</title>
        <authorList>
            <person name="Molina-Menor E."/>
            <person name="Vidal-Verdu A."/>
            <person name="Calonge A."/>
            <person name="Satari L."/>
            <person name="Pereto J."/>
            <person name="Porcar M."/>
        </authorList>
    </citation>
    <scope>NUCLEOTIDE SEQUENCE [LARGE SCALE GENOMIC DNA]</scope>
    <source>
        <strain evidence="2 3">T18</strain>
    </source>
</reference>